<dbReference type="InterPro" id="IPR023049">
    <property type="entry name" value="GlgC_bac"/>
</dbReference>
<evidence type="ECO:0000256" key="9">
    <source>
        <dbReference type="HAMAP-Rule" id="MF_00624"/>
    </source>
</evidence>
<dbReference type="InterPro" id="IPR011831">
    <property type="entry name" value="ADP-Glc_PPase"/>
</dbReference>
<reference evidence="14" key="3">
    <citation type="submission" date="2020-02" db="EMBL/GenBank/DDBJ databases">
        <authorList>
            <person name="Littmann E."/>
            <person name="Sorbara M."/>
        </authorList>
    </citation>
    <scope>NUCLEOTIDE SEQUENCE</scope>
    <source>
        <strain evidence="14">MSK.14.54</strain>
    </source>
</reference>
<feature type="binding site" evidence="9">
    <location>
        <position position="190"/>
    </location>
    <ligand>
        <name>alpha-D-glucose 1-phosphate</name>
        <dbReference type="ChEBI" id="CHEBI:58601"/>
    </ligand>
</feature>
<keyword evidence="17" id="KW-1185">Reference proteome</keyword>
<dbReference type="SUPFAM" id="SSF53448">
    <property type="entry name" value="Nucleotide-diphospho-sugar transferases"/>
    <property type="match status" value="1"/>
</dbReference>
<dbReference type="CDD" id="cd04651">
    <property type="entry name" value="LbH_G1P_AT_C"/>
    <property type="match status" value="1"/>
</dbReference>
<feature type="site" description="Could play a key role in the communication between the regulatory and the substrate sites" evidence="9">
    <location>
        <position position="59"/>
    </location>
</feature>
<dbReference type="EC" id="2.7.7.27" evidence="9"/>
<evidence type="ECO:0000256" key="3">
    <source>
        <dbReference type="ARBA" id="ARBA00022679"/>
    </source>
</evidence>
<keyword evidence="4 9" id="KW-0548">Nucleotidyltransferase</keyword>
<feature type="domain" description="Glucose-1-phosphate adenylyltransferase/Bifunctional protein GlmU-like C-terminal hexapeptide" evidence="11">
    <location>
        <begin position="289"/>
        <end position="377"/>
    </location>
</feature>
<dbReference type="EMBL" id="JAAITQ010000012">
    <property type="protein sequence ID" value="NSE16334.1"/>
    <property type="molecule type" value="Genomic_DNA"/>
</dbReference>
<protein>
    <recommendedName>
        <fullName evidence="9">Glucose-1-phosphate adenylyltransferase</fullName>
        <ecNumber evidence="9">2.7.7.27</ecNumber>
    </recommendedName>
    <alternativeName>
        <fullName evidence="9">ADP-glucose pyrophosphorylase</fullName>
        <shortName evidence="9">ADPGlc PPase</shortName>
    </alternativeName>
    <alternativeName>
        <fullName evidence="9">ADP-glucose synthase</fullName>
    </alternativeName>
</protein>
<feature type="site" description="Could play a key role in the communication between the regulatory and the substrate sites" evidence="9">
    <location>
        <position position="98"/>
    </location>
</feature>
<feature type="binding site" evidence="9">
    <location>
        <position position="164"/>
    </location>
    <ligand>
        <name>alpha-D-glucose 1-phosphate</name>
        <dbReference type="ChEBI" id="CHEBI:58601"/>
    </ligand>
</feature>
<dbReference type="Gene3D" id="2.160.10.10">
    <property type="entry name" value="Hexapeptide repeat proteins"/>
    <property type="match status" value="1"/>
</dbReference>
<keyword evidence="2 9" id="KW-0321">Glycogen metabolism</keyword>
<accession>A0A174DYT4</accession>
<feature type="binding site" evidence="9">
    <location>
        <begin position="179"/>
        <end position="180"/>
    </location>
    <ligand>
        <name>alpha-D-glucose 1-phosphate</name>
        <dbReference type="ChEBI" id="CHEBI:58601"/>
    </ligand>
</feature>
<evidence type="ECO:0000256" key="2">
    <source>
        <dbReference type="ARBA" id="ARBA00022600"/>
    </source>
</evidence>
<dbReference type="STRING" id="1150298.ERS852406_01692"/>
<evidence type="ECO:0000313" key="15">
    <source>
        <dbReference type="Proteomes" id="UP000095706"/>
    </source>
</evidence>
<sequence length="402" mass="44366">MAKEMIAMLLAGGQGSRLYALTEKLAKPAVPFGGKYRIIDFPLSNCVNSGIDTVGILTQYQPMVLNEYIGNGQPWDLDRLHGGVHVLPPYQKASGSDWYKGTANAIYQNIPFIESYDPEYVIILSGDQICKQDYSDFLRFHKEKGAEFSVAVMEVPWEEASRFGLMVADENDKITEFQEKPKQPKSNLASMGIYIFNWDILKKYLIEDEADPNSSNDFGNNIIPNLLKDGRNMYAYHFSGYWKDVGTISSLWEANMEILDPEHSGINLFDNDWKIYSRNSGKTGHKITETAVVENCMITDGCRIAGHVKRSILFSGVKVAEGAEVEDAVIMGGTVIESGAVVKHCIVAENVVIGQNAVVGEMPHDGEKGVATIGSGIHIGERAKVGPNAMVNANVKDGEEEW</sequence>
<dbReference type="InterPro" id="IPR005835">
    <property type="entry name" value="NTP_transferase_dom"/>
</dbReference>
<dbReference type="EMBL" id="CZAL01000002">
    <property type="protein sequence ID" value="CUO77469.1"/>
    <property type="molecule type" value="Genomic_DNA"/>
</dbReference>
<dbReference type="RefSeq" id="WP_022461389.1">
    <property type="nucleotide sequence ID" value="NZ_CABJFB010000002.1"/>
</dbReference>
<dbReference type="Pfam" id="PF24894">
    <property type="entry name" value="Hexapep_GlmU"/>
    <property type="match status" value="1"/>
</dbReference>
<comment type="pathway">
    <text evidence="9">Glycan biosynthesis; glycogen biosynthesis.</text>
</comment>
<comment type="subunit">
    <text evidence="9">Homotetramer.</text>
</comment>
<evidence type="ECO:0000313" key="12">
    <source>
        <dbReference type="EMBL" id="CUO30673.1"/>
    </source>
</evidence>
<dbReference type="Proteomes" id="UP000095706">
    <property type="component" value="Unassembled WGS sequence"/>
</dbReference>
<evidence type="ECO:0000256" key="7">
    <source>
        <dbReference type="ARBA" id="ARBA00023056"/>
    </source>
</evidence>
<dbReference type="AlphaFoldDB" id="A0A174DYT4"/>
<dbReference type="Pfam" id="PF00483">
    <property type="entry name" value="NTP_transferase"/>
    <property type="match status" value="1"/>
</dbReference>
<dbReference type="InterPro" id="IPR056818">
    <property type="entry name" value="GlmU/GlgC-like_hexapep"/>
</dbReference>
<dbReference type="InterPro" id="IPR011004">
    <property type="entry name" value="Trimer_LpxA-like_sf"/>
</dbReference>
<keyword evidence="3 9" id="KW-0808">Transferase</keyword>
<evidence type="ECO:0000259" key="11">
    <source>
        <dbReference type="Pfam" id="PF24894"/>
    </source>
</evidence>
<dbReference type="GO" id="GO:0005524">
    <property type="term" value="F:ATP binding"/>
    <property type="evidence" value="ECO:0007669"/>
    <property type="project" value="UniProtKB-KW"/>
</dbReference>
<dbReference type="Proteomes" id="UP000768180">
    <property type="component" value="Unassembled WGS sequence"/>
</dbReference>
<comment type="function">
    <text evidence="9">Involved in the biosynthesis of ADP-glucose, a building block required for the elongation reactions to produce glycogen. Catalyzes the reaction between ATP and alpha-D-glucose 1-phosphate (G1P) to produce pyrophosphate and ADP-Glc.</text>
</comment>
<dbReference type="GO" id="GO:0005978">
    <property type="term" value="P:glycogen biosynthetic process"/>
    <property type="evidence" value="ECO:0007669"/>
    <property type="project" value="UniProtKB-UniRule"/>
</dbReference>
<dbReference type="PANTHER" id="PTHR43523:SF2">
    <property type="entry name" value="GLUCOSE-1-PHOSPHATE ADENYLYLTRANSFERASE"/>
    <property type="match status" value="1"/>
</dbReference>
<dbReference type="NCBIfam" id="TIGR02091">
    <property type="entry name" value="glgC"/>
    <property type="match status" value="1"/>
</dbReference>
<name>A0A174DYT4_9FIRM</name>
<evidence type="ECO:0000313" key="17">
    <source>
        <dbReference type="Proteomes" id="UP000768180"/>
    </source>
</evidence>
<evidence type="ECO:0000256" key="4">
    <source>
        <dbReference type="ARBA" id="ARBA00022695"/>
    </source>
</evidence>
<keyword evidence="6 9" id="KW-0067">ATP-binding</keyword>
<dbReference type="EMBL" id="CYYV01000007">
    <property type="protein sequence ID" value="CUO30673.1"/>
    <property type="molecule type" value="Genomic_DNA"/>
</dbReference>
<dbReference type="PROSITE" id="PS00810">
    <property type="entry name" value="ADP_GLC_PYROPHOSPH_3"/>
    <property type="match status" value="1"/>
</dbReference>
<keyword evidence="7 9" id="KW-0320">Glycogen biosynthesis</keyword>
<comment type="catalytic activity">
    <reaction evidence="9">
        <text>alpha-D-glucose 1-phosphate + ATP + H(+) = ADP-alpha-D-glucose + diphosphate</text>
        <dbReference type="Rhea" id="RHEA:12120"/>
        <dbReference type="ChEBI" id="CHEBI:15378"/>
        <dbReference type="ChEBI" id="CHEBI:30616"/>
        <dbReference type="ChEBI" id="CHEBI:33019"/>
        <dbReference type="ChEBI" id="CHEBI:57498"/>
        <dbReference type="ChEBI" id="CHEBI:58601"/>
        <dbReference type="EC" id="2.7.7.27"/>
    </reaction>
</comment>
<comment type="similarity">
    <text evidence="1 9">Belongs to the bacterial/plant glucose-1-phosphate adenylyltransferase family.</text>
</comment>
<evidence type="ECO:0000256" key="8">
    <source>
        <dbReference type="ARBA" id="ARBA00023277"/>
    </source>
</evidence>
<organism evidence="12 15">
    <name type="scientific">Fusicatenibacter saccharivorans</name>
    <dbReference type="NCBI Taxonomy" id="1150298"/>
    <lineage>
        <taxon>Bacteria</taxon>
        <taxon>Bacillati</taxon>
        <taxon>Bacillota</taxon>
        <taxon>Clostridia</taxon>
        <taxon>Lachnospirales</taxon>
        <taxon>Lachnospiraceae</taxon>
        <taxon>Fusicatenibacter</taxon>
    </lineage>
</organism>
<proteinExistence type="inferred from homology"/>
<dbReference type="Gene3D" id="3.90.550.10">
    <property type="entry name" value="Spore Coat Polysaccharide Biosynthesis Protein SpsA, Chain A"/>
    <property type="match status" value="1"/>
</dbReference>
<gene>
    <name evidence="12" type="primary">glgC_4</name>
    <name evidence="9" type="synonym">glgC</name>
    <name evidence="13" type="synonym">glgC_1</name>
    <name evidence="12" type="ORF">ERS852406_01692</name>
    <name evidence="13" type="ORF">ERS852498_00442</name>
    <name evidence="14" type="ORF">G5B05_07930</name>
</gene>
<reference evidence="14 17" key="2">
    <citation type="journal article" date="2020" name="Cell Host Microbe">
        <title>Functional and Genomic Variation between Human-Derived Isolates of Lachnospiraceae Reveals Inter- and Intra-Species Diversity.</title>
        <authorList>
            <person name="Sorbara M.T."/>
            <person name="Littmann E.R."/>
            <person name="Fontana E."/>
            <person name="Moody T.U."/>
            <person name="Kohout C.E."/>
            <person name="Gjonbalaj M."/>
            <person name="Eaton V."/>
            <person name="Seok R."/>
            <person name="Leiner I.M."/>
            <person name="Pamer E.G."/>
        </authorList>
    </citation>
    <scope>NUCLEOTIDE SEQUENCE [LARGE SCALE GENOMIC DNA]</scope>
    <source>
        <strain evidence="14 17">MSK.14.54</strain>
    </source>
</reference>
<evidence type="ECO:0000256" key="5">
    <source>
        <dbReference type="ARBA" id="ARBA00022741"/>
    </source>
</evidence>
<keyword evidence="5 9" id="KW-0547">Nucleotide-binding</keyword>
<dbReference type="UniPathway" id="UPA00164"/>
<evidence type="ECO:0000313" key="14">
    <source>
        <dbReference type="EMBL" id="NSE16334.1"/>
    </source>
</evidence>
<evidence type="ECO:0000256" key="6">
    <source>
        <dbReference type="ARBA" id="ARBA00022840"/>
    </source>
</evidence>
<dbReference type="CDD" id="cd02508">
    <property type="entry name" value="ADP_Glucose_PP"/>
    <property type="match status" value="1"/>
</dbReference>
<dbReference type="PROSITE" id="PS00808">
    <property type="entry name" value="ADP_GLC_PYROPHOSPH_1"/>
    <property type="match status" value="1"/>
</dbReference>
<reference evidence="15 16" key="1">
    <citation type="submission" date="2015-09" db="EMBL/GenBank/DDBJ databases">
        <authorList>
            <consortium name="Pathogen Informatics"/>
        </authorList>
    </citation>
    <scope>NUCLEOTIDE SEQUENCE [LARGE SCALE GENOMIC DNA]</scope>
    <source>
        <strain evidence="12 15">2789STDY5608849</strain>
        <strain evidence="13 16">2789STDY5834885</strain>
    </source>
</reference>
<dbReference type="Proteomes" id="UP000095709">
    <property type="component" value="Unassembled WGS sequence"/>
</dbReference>
<dbReference type="InterPro" id="IPR005836">
    <property type="entry name" value="ADP_Glu_pyroP_CS"/>
</dbReference>
<evidence type="ECO:0000256" key="1">
    <source>
        <dbReference type="ARBA" id="ARBA00010443"/>
    </source>
</evidence>
<dbReference type="NCBIfam" id="NF003670">
    <property type="entry name" value="PRK05293.1"/>
    <property type="match status" value="1"/>
</dbReference>
<dbReference type="SUPFAM" id="SSF51161">
    <property type="entry name" value="Trimeric LpxA-like enzymes"/>
    <property type="match status" value="1"/>
</dbReference>
<dbReference type="GO" id="GO:0008878">
    <property type="term" value="F:glucose-1-phosphate adenylyltransferase activity"/>
    <property type="evidence" value="ECO:0007669"/>
    <property type="project" value="UniProtKB-UniRule"/>
</dbReference>
<evidence type="ECO:0000313" key="16">
    <source>
        <dbReference type="Proteomes" id="UP000095709"/>
    </source>
</evidence>
<dbReference type="HAMAP" id="MF_00624">
    <property type="entry name" value="GlgC"/>
    <property type="match status" value="1"/>
</dbReference>
<dbReference type="PANTHER" id="PTHR43523">
    <property type="entry name" value="GLUCOSE-1-PHOSPHATE ADENYLYLTRANSFERASE-RELATED"/>
    <property type="match status" value="1"/>
</dbReference>
<keyword evidence="8 9" id="KW-0119">Carbohydrate metabolism</keyword>
<evidence type="ECO:0000259" key="10">
    <source>
        <dbReference type="Pfam" id="PF00483"/>
    </source>
</evidence>
<feature type="binding site" evidence="9">
    <location>
        <position position="99"/>
    </location>
    <ligand>
        <name>alpha-D-glucose 1-phosphate</name>
        <dbReference type="ChEBI" id="CHEBI:58601"/>
    </ligand>
</feature>
<feature type="domain" description="Nucleotidyl transferase" evidence="10">
    <location>
        <begin position="7"/>
        <end position="259"/>
    </location>
</feature>
<dbReference type="PROSITE" id="PS00809">
    <property type="entry name" value="ADP_GLC_PYROPHOSPH_2"/>
    <property type="match status" value="1"/>
</dbReference>
<dbReference type="InterPro" id="IPR029044">
    <property type="entry name" value="Nucleotide-diphossugar_trans"/>
</dbReference>
<evidence type="ECO:0000313" key="13">
    <source>
        <dbReference type="EMBL" id="CUO77469.1"/>
    </source>
</evidence>
<dbReference type="OrthoDB" id="9801810at2"/>